<gene>
    <name evidence="3" type="primary">phaZ</name>
    <name evidence="3" type="ORF">EOE66_13815</name>
</gene>
<evidence type="ECO:0000259" key="2">
    <source>
        <dbReference type="Pfam" id="PF06850"/>
    </source>
</evidence>
<name>A0A437REQ7_9BURK</name>
<proteinExistence type="predicted"/>
<accession>A0A437REQ7</accession>
<dbReference type="AlphaFoldDB" id="A0A437REQ7"/>
<comment type="caution">
    <text evidence="3">The sequence shown here is derived from an EMBL/GenBank/DDBJ whole genome shotgun (WGS) entry which is preliminary data.</text>
</comment>
<feature type="domain" description="PHB de-polymerase C-terminal" evidence="2">
    <location>
        <begin position="210"/>
        <end position="411"/>
    </location>
</feature>
<dbReference type="EMBL" id="SACR01000004">
    <property type="protein sequence ID" value="RVU45219.1"/>
    <property type="molecule type" value="Genomic_DNA"/>
</dbReference>
<dbReference type="RefSeq" id="WP_128229320.1">
    <property type="nucleotide sequence ID" value="NZ_SACR01000004.1"/>
</dbReference>
<feature type="region of interest" description="Disordered" evidence="1">
    <location>
        <begin position="421"/>
        <end position="443"/>
    </location>
</feature>
<dbReference type="PANTHER" id="PTHR36837">
    <property type="entry name" value="POLY(3-HYDROXYALKANOATE) POLYMERASE SUBUNIT PHAC"/>
    <property type="match status" value="1"/>
</dbReference>
<evidence type="ECO:0000256" key="1">
    <source>
        <dbReference type="SAM" id="MobiDB-lite"/>
    </source>
</evidence>
<reference evidence="3 4" key="1">
    <citation type="submission" date="2019-01" db="EMBL/GenBank/DDBJ databases">
        <authorList>
            <person name="Chen W.-M."/>
        </authorList>
    </citation>
    <scope>NUCLEOTIDE SEQUENCE [LARGE SCALE GENOMIC DNA]</scope>
    <source>
        <strain evidence="3 4">KYPY4</strain>
    </source>
</reference>
<organism evidence="3 4">
    <name type="scientific">Rubrivivax rivuli</name>
    <dbReference type="NCBI Taxonomy" id="1862385"/>
    <lineage>
        <taxon>Bacteria</taxon>
        <taxon>Pseudomonadati</taxon>
        <taxon>Pseudomonadota</taxon>
        <taxon>Betaproteobacteria</taxon>
        <taxon>Burkholderiales</taxon>
        <taxon>Sphaerotilaceae</taxon>
        <taxon>Rubrivivax</taxon>
    </lineage>
</organism>
<protein>
    <submittedName>
        <fullName evidence="3">Polyhydroxyalkanoate depolymerase</fullName>
    </submittedName>
</protein>
<keyword evidence="4" id="KW-1185">Reference proteome</keyword>
<dbReference type="SUPFAM" id="SSF53474">
    <property type="entry name" value="alpha/beta-Hydrolases"/>
    <property type="match status" value="1"/>
</dbReference>
<dbReference type="Proteomes" id="UP000285575">
    <property type="component" value="Unassembled WGS sequence"/>
</dbReference>
<dbReference type="InterPro" id="IPR029058">
    <property type="entry name" value="AB_hydrolase_fold"/>
</dbReference>
<dbReference type="PANTHER" id="PTHR36837:SF4">
    <property type="entry name" value="BLR0908 PROTEIN"/>
    <property type="match status" value="1"/>
</dbReference>
<dbReference type="InterPro" id="IPR009656">
    <property type="entry name" value="PHB_depo_C"/>
</dbReference>
<evidence type="ECO:0000313" key="3">
    <source>
        <dbReference type="EMBL" id="RVU45219.1"/>
    </source>
</evidence>
<sequence>MLYQIYESQRALMAPFAEFASASAKLYDHPLSPFAQMPMSQRISAGFDLLHRLAKEYEKPPFGITSVTAGGAEVAVQERVALHKPFCRLLRFKRFTDDLQALAAIKAQPKVLVVAPLSGHHATLLRDTVKSLLQDHKVYITDWTDARMVPLAEGAFRLDDYVEYVQEFIRHVGPDVHVISVCQPTVPVLAAVSLMASRGETTPLSMTMMGGPIDARKSPTAVNNLAMNKSHSWFENNVIFRVPQNFPGAGRAVYPGFLQHTGFVAMNPDRHLSSHYDYFADLIKGDDDSAESHRQFYDEYNAVLDMPAEYYLDTIKTVFQDFALVHGTWQVRGELVRPQDIGSTALLTIEGELDDISGAGQTRAAHDLCTGVPTSRKFHYDAVGAGHYGIFSGRRWREKVYPEVRRFIARFNQTAAETAEAAAASTGTEGAKVTRLPRSKRSR</sequence>
<dbReference type="OrthoDB" id="9800634at2"/>
<feature type="compositionally biased region" description="Low complexity" evidence="1">
    <location>
        <begin position="421"/>
        <end position="431"/>
    </location>
</feature>
<dbReference type="PIRSF" id="PIRSF020818">
    <property type="entry name" value="PHB_depoly_PhaZ"/>
    <property type="match status" value="1"/>
</dbReference>
<dbReference type="InterPro" id="IPR010915">
    <property type="entry name" value="PHB_depoly_PhaZ"/>
</dbReference>
<dbReference type="Pfam" id="PF06850">
    <property type="entry name" value="PHB_depo_C"/>
    <property type="match status" value="1"/>
</dbReference>
<dbReference type="InterPro" id="IPR051321">
    <property type="entry name" value="PHA/PHB_synthase"/>
</dbReference>
<dbReference type="NCBIfam" id="TIGR01849">
    <property type="entry name" value="PHB_depoly_PhaZ"/>
    <property type="match status" value="1"/>
</dbReference>
<evidence type="ECO:0000313" key="4">
    <source>
        <dbReference type="Proteomes" id="UP000285575"/>
    </source>
</evidence>